<dbReference type="Pfam" id="PF18929">
    <property type="entry name" value="DUF5678"/>
    <property type="match status" value="1"/>
</dbReference>
<evidence type="ECO:0000313" key="2">
    <source>
        <dbReference type="EMBL" id="PIZ67640.1"/>
    </source>
</evidence>
<evidence type="ECO:0000259" key="1">
    <source>
        <dbReference type="Pfam" id="PF18929"/>
    </source>
</evidence>
<reference evidence="3" key="1">
    <citation type="submission" date="2017-09" db="EMBL/GenBank/DDBJ databases">
        <title>Depth-based differentiation of microbial function through sediment-hosted aquifers and enrichment of novel symbionts in the deep terrestrial subsurface.</title>
        <authorList>
            <person name="Probst A.J."/>
            <person name="Ladd B."/>
            <person name="Jarett J.K."/>
            <person name="Geller-Mcgrath D.E."/>
            <person name="Sieber C.M.K."/>
            <person name="Emerson J.B."/>
            <person name="Anantharaman K."/>
            <person name="Thomas B.C."/>
            <person name="Malmstrom R."/>
            <person name="Stieglmeier M."/>
            <person name="Klingl A."/>
            <person name="Woyke T."/>
            <person name="Ryan C.M."/>
            <person name="Banfield J.F."/>
        </authorList>
    </citation>
    <scope>NUCLEOTIDE SEQUENCE [LARGE SCALE GENOMIC DNA]</scope>
</reference>
<evidence type="ECO:0000313" key="3">
    <source>
        <dbReference type="Proteomes" id="UP000229506"/>
    </source>
</evidence>
<sequence>MKKYLPEQIIKKYSNSWVAISDKDNEVITHGNDILEVEKKLKKIGKKADVITFILPVNHFYAP</sequence>
<comment type="caution">
    <text evidence="2">The sequence shown here is derived from an EMBL/GenBank/DDBJ whole genome shotgun (WGS) entry which is preliminary data.</text>
</comment>
<feature type="domain" description="DUF5678" evidence="1">
    <location>
        <begin position="8"/>
        <end position="54"/>
    </location>
</feature>
<proteinExistence type="predicted"/>
<gene>
    <name evidence="2" type="ORF">COY12_01500</name>
</gene>
<dbReference type="AlphaFoldDB" id="A0A2M7U8S3"/>
<dbReference type="EMBL" id="PFOF01000045">
    <property type="protein sequence ID" value="PIZ67640.1"/>
    <property type="molecule type" value="Genomic_DNA"/>
</dbReference>
<dbReference type="InterPro" id="IPR043734">
    <property type="entry name" value="DUF5678"/>
</dbReference>
<accession>A0A2M7U8S3</accession>
<name>A0A2M7U8S3_9BACT</name>
<dbReference type="Proteomes" id="UP000229506">
    <property type="component" value="Unassembled WGS sequence"/>
</dbReference>
<organism evidence="2 3">
    <name type="scientific">Candidatus Roizmanbacteria bacterium CG_4_10_14_0_2_um_filter_33_96</name>
    <dbReference type="NCBI Taxonomy" id="1974821"/>
    <lineage>
        <taxon>Bacteria</taxon>
        <taxon>Candidatus Roizmaniibacteriota</taxon>
    </lineage>
</organism>
<protein>
    <recommendedName>
        <fullName evidence="1">DUF5678 domain-containing protein</fullName>
    </recommendedName>
</protein>